<organism evidence="6 7">
    <name type="scientific">Rhabdobacter roseus</name>
    <dbReference type="NCBI Taxonomy" id="1655419"/>
    <lineage>
        <taxon>Bacteria</taxon>
        <taxon>Pseudomonadati</taxon>
        <taxon>Bacteroidota</taxon>
        <taxon>Cytophagia</taxon>
        <taxon>Cytophagales</taxon>
        <taxon>Cytophagaceae</taxon>
        <taxon>Rhabdobacter</taxon>
    </lineage>
</organism>
<keyword evidence="2 4" id="KW-0238">DNA-binding</keyword>
<dbReference type="RefSeq" id="WP_184174312.1">
    <property type="nucleotide sequence ID" value="NZ_JACHGF010000003.1"/>
</dbReference>
<keyword evidence="3" id="KW-0804">Transcription</keyword>
<dbReference type="InterPro" id="IPR025996">
    <property type="entry name" value="MT1864/Rv1816-like_C"/>
</dbReference>
<comment type="caution">
    <text evidence="6">The sequence shown here is derived from an EMBL/GenBank/DDBJ whole genome shotgun (WGS) entry which is preliminary data.</text>
</comment>
<dbReference type="GO" id="GO:0003700">
    <property type="term" value="F:DNA-binding transcription factor activity"/>
    <property type="evidence" value="ECO:0007669"/>
    <property type="project" value="TreeGrafter"/>
</dbReference>
<dbReference type="Gene3D" id="1.10.357.10">
    <property type="entry name" value="Tetracycline Repressor, domain 2"/>
    <property type="match status" value="1"/>
</dbReference>
<evidence type="ECO:0000256" key="3">
    <source>
        <dbReference type="ARBA" id="ARBA00023163"/>
    </source>
</evidence>
<feature type="DNA-binding region" description="H-T-H motif" evidence="4">
    <location>
        <begin position="35"/>
        <end position="54"/>
    </location>
</feature>
<sequence>MGVNERKEREREEMRELILQAARKVFLTRGYEKTSIRTIADAIEYSPATIYLYYKDKNELLFSLHEEAFRKMMQELSVVVNITDPFARLVEMGHQYIHYALSNPEFYDLMFIMEAPMETLACRDEIWEDGMKSFGLLMRVIEECVAAGYFKANTDVENTALTIWSYMHGLVTIYLKKRMNMFEDGREMERIQQSFMLFIKMIKDSL</sequence>
<dbReference type="PANTHER" id="PTHR30055">
    <property type="entry name" value="HTH-TYPE TRANSCRIPTIONAL REGULATOR RUTR"/>
    <property type="match status" value="1"/>
</dbReference>
<gene>
    <name evidence="6" type="ORF">HNQ92_002511</name>
</gene>
<proteinExistence type="predicted"/>
<dbReference type="AlphaFoldDB" id="A0A840TW29"/>
<evidence type="ECO:0000256" key="1">
    <source>
        <dbReference type="ARBA" id="ARBA00023015"/>
    </source>
</evidence>
<name>A0A840TW29_9BACT</name>
<keyword evidence="7" id="KW-1185">Reference proteome</keyword>
<dbReference type="InterPro" id="IPR050109">
    <property type="entry name" value="HTH-type_TetR-like_transc_reg"/>
</dbReference>
<dbReference type="Pfam" id="PF13305">
    <property type="entry name" value="TetR_C_33"/>
    <property type="match status" value="1"/>
</dbReference>
<dbReference type="InterPro" id="IPR036271">
    <property type="entry name" value="Tet_transcr_reg_TetR-rel_C_sf"/>
</dbReference>
<dbReference type="Proteomes" id="UP000557307">
    <property type="component" value="Unassembled WGS sequence"/>
</dbReference>
<dbReference type="GO" id="GO:0000976">
    <property type="term" value="F:transcription cis-regulatory region binding"/>
    <property type="evidence" value="ECO:0007669"/>
    <property type="project" value="TreeGrafter"/>
</dbReference>
<dbReference type="InterPro" id="IPR009057">
    <property type="entry name" value="Homeodomain-like_sf"/>
</dbReference>
<evidence type="ECO:0000256" key="4">
    <source>
        <dbReference type="PROSITE-ProRule" id="PRU00335"/>
    </source>
</evidence>
<dbReference type="PRINTS" id="PR00455">
    <property type="entry name" value="HTHTETR"/>
</dbReference>
<dbReference type="SUPFAM" id="SSF48498">
    <property type="entry name" value="Tetracyclin repressor-like, C-terminal domain"/>
    <property type="match status" value="1"/>
</dbReference>
<dbReference type="PROSITE" id="PS50977">
    <property type="entry name" value="HTH_TETR_2"/>
    <property type="match status" value="1"/>
</dbReference>
<protein>
    <submittedName>
        <fullName evidence="6">AcrR family transcriptional regulator</fullName>
    </submittedName>
</protein>
<dbReference type="InterPro" id="IPR001647">
    <property type="entry name" value="HTH_TetR"/>
</dbReference>
<dbReference type="PANTHER" id="PTHR30055:SF234">
    <property type="entry name" value="HTH-TYPE TRANSCRIPTIONAL REGULATOR BETI"/>
    <property type="match status" value="1"/>
</dbReference>
<reference evidence="6 7" key="1">
    <citation type="submission" date="2020-08" db="EMBL/GenBank/DDBJ databases">
        <title>Genomic Encyclopedia of Type Strains, Phase IV (KMG-IV): sequencing the most valuable type-strain genomes for metagenomic binning, comparative biology and taxonomic classification.</title>
        <authorList>
            <person name="Goeker M."/>
        </authorList>
    </citation>
    <scope>NUCLEOTIDE SEQUENCE [LARGE SCALE GENOMIC DNA]</scope>
    <source>
        <strain evidence="6 7">DSM 105074</strain>
    </source>
</reference>
<dbReference type="Pfam" id="PF00440">
    <property type="entry name" value="TetR_N"/>
    <property type="match status" value="1"/>
</dbReference>
<evidence type="ECO:0000259" key="5">
    <source>
        <dbReference type="PROSITE" id="PS50977"/>
    </source>
</evidence>
<feature type="domain" description="HTH tetR-type" evidence="5">
    <location>
        <begin position="12"/>
        <end position="72"/>
    </location>
</feature>
<evidence type="ECO:0000313" key="7">
    <source>
        <dbReference type="Proteomes" id="UP000557307"/>
    </source>
</evidence>
<evidence type="ECO:0000256" key="2">
    <source>
        <dbReference type="ARBA" id="ARBA00023125"/>
    </source>
</evidence>
<accession>A0A840TW29</accession>
<dbReference type="EMBL" id="JACHGF010000003">
    <property type="protein sequence ID" value="MBB5284368.1"/>
    <property type="molecule type" value="Genomic_DNA"/>
</dbReference>
<keyword evidence="1" id="KW-0805">Transcription regulation</keyword>
<evidence type="ECO:0000313" key="6">
    <source>
        <dbReference type="EMBL" id="MBB5284368.1"/>
    </source>
</evidence>
<dbReference type="SUPFAM" id="SSF46689">
    <property type="entry name" value="Homeodomain-like"/>
    <property type="match status" value="1"/>
</dbReference>